<dbReference type="EMBL" id="AOII01000099">
    <property type="protein sequence ID" value="ELY73220.1"/>
    <property type="molecule type" value="Genomic_DNA"/>
</dbReference>
<dbReference type="AlphaFoldDB" id="L9YGG8"/>
<sequence>MATTQTHARTLERDGDEIVVTQVAPQVYHCVRDGVRHVIEVSWRVGEQRLSTASDPTACPSGSRASWPGRSVSMG</sequence>
<evidence type="ECO:0000256" key="1">
    <source>
        <dbReference type="SAM" id="MobiDB-lite"/>
    </source>
</evidence>
<comment type="caution">
    <text evidence="2">The sequence shown here is derived from an EMBL/GenBank/DDBJ whole genome shotgun (WGS) entry which is preliminary data.</text>
</comment>
<evidence type="ECO:0000313" key="3">
    <source>
        <dbReference type="Proteomes" id="UP000011618"/>
    </source>
</evidence>
<feature type="region of interest" description="Disordered" evidence="1">
    <location>
        <begin position="52"/>
        <end position="75"/>
    </location>
</feature>
<proteinExistence type="predicted"/>
<protein>
    <submittedName>
        <fullName evidence="2">Uncharacterized protein</fullName>
    </submittedName>
</protein>
<gene>
    <name evidence="2" type="ORF">C487_17500</name>
</gene>
<dbReference type="Proteomes" id="UP000011618">
    <property type="component" value="Unassembled WGS sequence"/>
</dbReference>
<organism evidence="2 3">
    <name type="scientific">Natrinema pallidum DSM 3751</name>
    <dbReference type="NCBI Taxonomy" id="1227495"/>
    <lineage>
        <taxon>Archaea</taxon>
        <taxon>Methanobacteriati</taxon>
        <taxon>Methanobacteriota</taxon>
        <taxon>Stenosarchaea group</taxon>
        <taxon>Halobacteria</taxon>
        <taxon>Halobacteriales</taxon>
        <taxon>Natrialbaceae</taxon>
        <taxon>Natrinema</taxon>
    </lineage>
</organism>
<evidence type="ECO:0000313" key="2">
    <source>
        <dbReference type="EMBL" id="ELY73220.1"/>
    </source>
</evidence>
<name>L9YGG8_9EURY</name>
<dbReference type="RefSeq" id="WP_006187040.1">
    <property type="nucleotide sequence ID" value="NZ_AOII01000099.1"/>
</dbReference>
<dbReference type="PATRIC" id="fig|1227495.3.peg.3502"/>
<accession>L9YGG8</accession>
<reference evidence="2 3" key="1">
    <citation type="journal article" date="2014" name="PLoS Genet.">
        <title>Phylogenetically driven sequencing of extremely halophilic archaea reveals strategies for static and dynamic osmo-response.</title>
        <authorList>
            <person name="Becker E.A."/>
            <person name="Seitzer P.M."/>
            <person name="Tritt A."/>
            <person name="Larsen D."/>
            <person name="Krusor M."/>
            <person name="Yao A.I."/>
            <person name="Wu D."/>
            <person name="Madern D."/>
            <person name="Eisen J.A."/>
            <person name="Darling A.E."/>
            <person name="Facciotti M.T."/>
        </authorList>
    </citation>
    <scope>NUCLEOTIDE SEQUENCE [LARGE SCALE GENOMIC DNA]</scope>
    <source>
        <strain evidence="2 3">DSM 3751</strain>
    </source>
</reference>